<dbReference type="HOGENOM" id="CLU_365214_0_0_1"/>
<dbReference type="OrthoDB" id="439943at2759"/>
<organism evidence="2 3">
    <name type="scientific">Aureobasidium subglaciale (strain EXF-2481)</name>
    <name type="common">Aureobasidium pullulans var. subglaciale</name>
    <dbReference type="NCBI Taxonomy" id="1043005"/>
    <lineage>
        <taxon>Eukaryota</taxon>
        <taxon>Fungi</taxon>
        <taxon>Dikarya</taxon>
        <taxon>Ascomycota</taxon>
        <taxon>Pezizomycotina</taxon>
        <taxon>Dothideomycetes</taxon>
        <taxon>Dothideomycetidae</taxon>
        <taxon>Dothideales</taxon>
        <taxon>Saccotheciaceae</taxon>
        <taxon>Aureobasidium</taxon>
    </lineage>
</organism>
<dbReference type="Proteomes" id="UP000030641">
    <property type="component" value="Unassembled WGS sequence"/>
</dbReference>
<name>A0A074Y3T2_AURSE</name>
<proteinExistence type="predicted"/>
<feature type="compositionally biased region" description="Basic and acidic residues" evidence="1">
    <location>
        <begin position="711"/>
        <end position="722"/>
    </location>
</feature>
<evidence type="ECO:0000256" key="1">
    <source>
        <dbReference type="SAM" id="MobiDB-lite"/>
    </source>
</evidence>
<feature type="compositionally biased region" description="Polar residues" evidence="1">
    <location>
        <begin position="25"/>
        <end position="57"/>
    </location>
</feature>
<dbReference type="RefSeq" id="XP_013340900.1">
    <property type="nucleotide sequence ID" value="XM_013485446.1"/>
</dbReference>
<dbReference type="GeneID" id="25367280"/>
<dbReference type="EMBL" id="KL584771">
    <property type="protein sequence ID" value="KEQ92370.1"/>
    <property type="molecule type" value="Genomic_DNA"/>
</dbReference>
<feature type="region of interest" description="Disordered" evidence="1">
    <location>
        <begin position="1"/>
        <end position="62"/>
    </location>
</feature>
<dbReference type="STRING" id="1043005.A0A074Y3T2"/>
<evidence type="ECO:0000313" key="2">
    <source>
        <dbReference type="EMBL" id="KEQ92370.1"/>
    </source>
</evidence>
<feature type="region of interest" description="Disordered" evidence="1">
    <location>
        <begin position="686"/>
        <end position="722"/>
    </location>
</feature>
<dbReference type="InParanoid" id="A0A074Y3T2"/>
<reference evidence="2 3" key="1">
    <citation type="journal article" date="2014" name="BMC Genomics">
        <title>Genome sequencing of four Aureobasidium pullulans varieties: biotechnological potential, stress tolerance, and description of new species.</title>
        <authorList>
            <person name="Gostin Ar C."/>
            <person name="Ohm R.A."/>
            <person name="Kogej T."/>
            <person name="Sonjak S."/>
            <person name="Turk M."/>
            <person name="Zajc J."/>
            <person name="Zalar P."/>
            <person name="Grube M."/>
            <person name="Sun H."/>
            <person name="Han J."/>
            <person name="Sharma A."/>
            <person name="Chiniquy J."/>
            <person name="Ngan C.Y."/>
            <person name="Lipzen A."/>
            <person name="Barry K."/>
            <person name="Grigoriev I.V."/>
            <person name="Gunde-Cimerman N."/>
        </authorList>
    </citation>
    <scope>NUCLEOTIDE SEQUENCE [LARGE SCALE GENOMIC DNA]</scope>
    <source>
        <strain evidence="2 3">EXF-2481</strain>
    </source>
</reference>
<keyword evidence="3" id="KW-1185">Reference proteome</keyword>
<evidence type="ECO:0000313" key="3">
    <source>
        <dbReference type="Proteomes" id="UP000030641"/>
    </source>
</evidence>
<dbReference type="AlphaFoldDB" id="A0A074Y3T2"/>
<sequence length="722" mass="78441">MTAHTEPLVHHEEGDDYLDDCVSTDGFTPSLPSLTNRAPDTDAQSVSDVDSISNGDTISDAASDADYDEIGYDEIPALAARARYQEMDPSEEDMERVMMSDRTIIPDTPTMAQRMPVISSEPVVKPFRTADYTRVIGLSLADKPYQMPNRPFRLVYLADANKSNMDVAIIVAKVVGAVTGNSEARDSVLTAASCAQSEDAILSSLYELPMPIEVLRAVTFDTAPDVCPSIRTSDGKTHALGETKPDLVIFHRVSFHKALVSLAQSIALHGISMMEIEDDSFGLTDSGMDSSCIIPHTAQGGHCIRMYVVSSSDGEGENNFHSQVPLSSSAFHALEDDVLSRHLAYLANRTEEVSEKKKDKMFVQTAKRMETSKLMSMFDSSILKTIAQSIFGLFIVLFAASLPAYFLYQESPASELTLRTPLLQVALNSSGLSSINASEILRYPTTTSVTGNSTTTAVAFPTAVHVYVAKSDQLLVSLPKAYWKSAQIGVFKNGKALSHVNNSRIIDGVLSISLPSTDAHGQIQVSVLSTNTPLRNETVKVDLGNRLLQRVTYENAAKGVQQDVTEVHHAARLAQAKVISDVRSVFNTSVYRVRSLGSNMLEGMKSTGNAIGSASNRTSHGLSYVGGLTYNKTSSLGSFVKSTIPQRRHFVRARTNALKIRTRLFPLTSMKARLAELQNKLSSGVDALKKSSPLKQRCKASSTASKGAKIRKQDKGPDKKLK</sequence>
<protein>
    <submittedName>
        <fullName evidence="2">Uncharacterized protein</fullName>
    </submittedName>
</protein>
<gene>
    <name evidence="2" type="ORF">AUEXF2481DRAFT_429741</name>
</gene>
<accession>A0A074Y3T2</accession>